<evidence type="ECO:0000313" key="4">
    <source>
        <dbReference type="EMBL" id="QEL66433.1"/>
    </source>
</evidence>
<feature type="domain" description="Beta-Casp" evidence="3">
    <location>
        <begin position="263"/>
        <end position="388"/>
    </location>
</feature>
<dbReference type="InterPro" id="IPR011108">
    <property type="entry name" value="RMMBL"/>
</dbReference>
<dbReference type="PANTHER" id="PTHR11203:SF37">
    <property type="entry name" value="INTEGRATOR COMPLEX SUBUNIT 11"/>
    <property type="match status" value="1"/>
</dbReference>
<dbReference type="AlphaFoldDB" id="A0A5C1EC11"/>
<accession>A0A5C1EC11</accession>
<dbReference type="RefSeq" id="WP_149426275.1">
    <property type="nucleotide sequence ID" value="NZ_CP022579.1"/>
</dbReference>
<evidence type="ECO:0000259" key="2">
    <source>
        <dbReference type="SMART" id="SM00849"/>
    </source>
</evidence>
<dbReference type="Pfam" id="PF10996">
    <property type="entry name" value="Beta-Casp"/>
    <property type="match status" value="1"/>
</dbReference>
<evidence type="ECO:0000256" key="1">
    <source>
        <dbReference type="ARBA" id="ARBA00022801"/>
    </source>
</evidence>
<reference evidence="4 5" key="1">
    <citation type="submission" date="2017-07" db="EMBL/GenBank/DDBJ databases">
        <title>Complete genome sequence of Oryzomicrobium terrae TPP412.</title>
        <authorList>
            <person name="Chiu L.-W."/>
            <person name="Lo K.-J."/>
            <person name="Tsai Y.-M."/>
            <person name="Lin S.-S."/>
            <person name="Kuo C.-H."/>
            <person name="Liu C.-T."/>
        </authorList>
    </citation>
    <scope>NUCLEOTIDE SEQUENCE [LARGE SCALE GENOMIC DNA]</scope>
    <source>
        <strain evidence="4 5">TPP412</strain>
    </source>
</reference>
<dbReference type="KEGG" id="otr:OTERR_29570"/>
<keyword evidence="1" id="KW-0378">Hydrolase</keyword>
<dbReference type="GO" id="GO:0016787">
    <property type="term" value="F:hydrolase activity"/>
    <property type="evidence" value="ECO:0007669"/>
    <property type="project" value="UniProtKB-KW"/>
</dbReference>
<dbReference type="Pfam" id="PF00753">
    <property type="entry name" value="Lactamase_B"/>
    <property type="match status" value="1"/>
</dbReference>
<keyword evidence="5" id="KW-1185">Reference proteome</keyword>
<dbReference type="SMART" id="SM01027">
    <property type="entry name" value="Beta-Casp"/>
    <property type="match status" value="1"/>
</dbReference>
<dbReference type="InterPro" id="IPR022712">
    <property type="entry name" value="Beta_Casp"/>
</dbReference>
<dbReference type="SUPFAM" id="SSF56281">
    <property type="entry name" value="Metallo-hydrolase/oxidoreductase"/>
    <property type="match status" value="1"/>
</dbReference>
<dbReference type="SMART" id="SM00849">
    <property type="entry name" value="Lactamase_B"/>
    <property type="match status" value="1"/>
</dbReference>
<evidence type="ECO:0000259" key="3">
    <source>
        <dbReference type="SMART" id="SM01027"/>
    </source>
</evidence>
<dbReference type="InterPro" id="IPR001279">
    <property type="entry name" value="Metallo-B-lactamas"/>
</dbReference>
<dbReference type="InterPro" id="IPR036866">
    <property type="entry name" value="RibonucZ/Hydroxyglut_hydro"/>
</dbReference>
<dbReference type="InterPro" id="IPR050698">
    <property type="entry name" value="MBL"/>
</dbReference>
<dbReference type="GO" id="GO:0004521">
    <property type="term" value="F:RNA endonuclease activity"/>
    <property type="evidence" value="ECO:0007669"/>
    <property type="project" value="TreeGrafter"/>
</dbReference>
<proteinExistence type="predicted"/>
<dbReference type="EMBL" id="CP022579">
    <property type="protein sequence ID" value="QEL66433.1"/>
    <property type="molecule type" value="Genomic_DNA"/>
</dbReference>
<gene>
    <name evidence="4" type="ORF">OTERR_29570</name>
</gene>
<dbReference type="CDD" id="cd16295">
    <property type="entry name" value="TTHA0252-CPSF-like_MBL-fold"/>
    <property type="match status" value="1"/>
</dbReference>
<evidence type="ECO:0000313" key="5">
    <source>
        <dbReference type="Proteomes" id="UP000323671"/>
    </source>
</evidence>
<organism evidence="4 5">
    <name type="scientific">Oryzomicrobium terrae</name>
    <dbReference type="NCBI Taxonomy" id="1735038"/>
    <lineage>
        <taxon>Bacteria</taxon>
        <taxon>Pseudomonadati</taxon>
        <taxon>Pseudomonadota</taxon>
        <taxon>Betaproteobacteria</taxon>
        <taxon>Rhodocyclales</taxon>
        <taxon>Rhodocyclaceae</taxon>
        <taxon>Oryzomicrobium</taxon>
    </lineage>
</organism>
<dbReference type="Gene3D" id="3.60.15.10">
    <property type="entry name" value="Ribonuclease Z/Hydroxyacylglutathione hydrolase-like"/>
    <property type="match status" value="1"/>
</dbReference>
<dbReference type="Pfam" id="PF07521">
    <property type="entry name" value="RMMBL"/>
    <property type="match status" value="1"/>
</dbReference>
<dbReference type="PANTHER" id="PTHR11203">
    <property type="entry name" value="CLEAVAGE AND POLYADENYLATION SPECIFICITY FACTOR FAMILY MEMBER"/>
    <property type="match status" value="1"/>
</dbReference>
<name>A0A5C1EC11_9RHOO</name>
<feature type="domain" description="Metallo-beta-lactamase" evidence="2">
    <location>
        <begin position="16"/>
        <end position="245"/>
    </location>
</feature>
<dbReference type="Gene3D" id="3.40.50.10890">
    <property type="match status" value="1"/>
</dbReference>
<dbReference type="Proteomes" id="UP000323671">
    <property type="component" value="Chromosome"/>
</dbReference>
<sequence>MQIRFLGAAGEVTGSQYLCEGVVAGERRRFLVDCGLFQGGRDAHDKNEQGFAFDPASLDFVVLTHAHLDHSGLLPRLCAAGFRGPIYTTAASLELLKILLPDSAHLQTADRERAERRLEKGRWHGELPTVLYGMDEVQTTLQQVRPFNYGLTFQPVPGILVRFHNAGHILGAAIAVIDVAIDQVTPSKTRRLVFSGDIGPSGPFMMPAPELIPHADVLVVESTYGDRLHKTMEQTRDEMVEVVTHTLRHGGNIVIPAFAVGRTQEVLLLLAELVRIKRLPHLNVFIDSPMATAVTQLTAHFRDALEEEAQDMLAWHEAHPEALRLRLVSDVEESKSLNLIRGGAIIISASGMCEGGRVVHHLYNNLPHQQNAVIITGFQARGTTGRQLVEKARTVRLFGREVPVNASVHTVGGLSAHADQSGLLTWLGGFASPPEKVFVVHGEPDASNKLAEAMRNRLGWKHVTIPERGTSFLC</sequence>
<protein>
    <submittedName>
        <fullName evidence="4">Metallo-beta-lactamase family protein</fullName>
    </submittedName>
</protein>